<dbReference type="RefSeq" id="WP_133261946.1">
    <property type="nucleotide sequence ID" value="NZ_SJCY01000003.1"/>
</dbReference>
<proteinExistence type="predicted"/>
<keyword evidence="2" id="KW-1185">Reference proteome</keyword>
<protein>
    <submittedName>
        <fullName evidence="1">Uncharacterized protein</fullName>
    </submittedName>
</protein>
<organism evidence="1 2">
    <name type="scientific">Pedobacter changchengzhani</name>
    <dbReference type="NCBI Taxonomy" id="2529274"/>
    <lineage>
        <taxon>Bacteria</taxon>
        <taxon>Pseudomonadati</taxon>
        <taxon>Bacteroidota</taxon>
        <taxon>Sphingobacteriia</taxon>
        <taxon>Sphingobacteriales</taxon>
        <taxon>Sphingobacteriaceae</taxon>
        <taxon>Pedobacter</taxon>
    </lineage>
</organism>
<accession>A0A4R5MMM4</accession>
<comment type="caution">
    <text evidence="1">The sequence shown here is derived from an EMBL/GenBank/DDBJ whole genome shotgun (WGS) entry which is preliminary data.</text>
</comment>
<evidence type="ECO:0000313" key="2">
    <source>
        <dbReference type="Proteomes" id="UP000295668"/>
    </source>
</evidence>
<name>A0A4R5MMM4_9SPHI</name>
<dbReference type="AlphaFoldDB" id="A0A4R5MMM4"/>
<evidence type="ECO:0000313" key="1">
    <source>
        <dbReference type="EMBL" id="TDG37000.1"/>
    </source>
</evidence>
<sequence length="139" mass="15612">MLFAIKYPYSGCPFKKIEVTDSLIAIGHFFHLYLYDYINFRIVAIIEVPGFFSDILYHDNYFYVAGIDSVIKIDGNGNILWESTASIADDMILFTEIIGESLIGRGCFDPEIPNWLDFSININTGALIDGGNIGNEAMH</sequence>
<dbReference type="Proteomes" id="UP000295668">
    <property type="component" value="Unassembled WGS sequence"/>
</dbReference>
<gene>
    <name evidence="1" type="ORF">EZJ43_06905</name>
</gene>
<dbReference type="EMBL" id="SJCY01000003">
    <property type="protein sequence ID" value="TDG37000.1"/>
    <property type="molecule type" value="Genomic_DNA"/>
</dbReference>
<reference evidence="1 2" key="1">
    <citation type="submission" date="2019-02" db="EMBL/GenBank/DDBJ databases">
        <title>Pedobacter sp. nov., a novel speices isolated from soil of pinguins habitat in Antarcitica.</title>
        <authorList>
            <person name="He R.-H."/>
        </authorList>
    </citation>
    <scope>NUCLEOTIDE SEQUENCE [LARGE SCALE GENOMIC DNA]</scope>
    <source>
        <strain evidence="1 2">E01020</strain>
    </source>
</reference>